<reference evidence="1 2" key="1">
    <citation type="journal article" date="2015" name="Nature">
        <title>rRNA introns, odd ribosomes, and small enigmatic genomes across a large radiation of phyla.</title>
        <authorList>
            <person name="Brown C.T."/>
            <person name="Hug L.A."/>
            <person name="Thomas B.C."/>
            <person name="Sharon I."/>
            <person name="Castelle C.J."/>
            <person name="Singh A."/>
            <person name="Wilkins M.J."/>
            <person name="Williams K.H."/>
            <person name="Banfield J.F."/>
        </authorList>
    </citation>
    <scope>NUCLEOTIDE SEQUENCE [LARGE SCALE GENOMIC DNA]</scope>
</reference>
<protein>
    <submittedName>
        <fullName evidence="1">Uncharacterized protein</fullName>
    </submittedName>
</protein>
<accession>A0A0G1JBM3</accession>
<sequence length="112" mass="11447">MDLNFLHELTQGFDSQSAQAASENSGLIPYLASLLGLPAAWPEAITKMIDPNHPIFSGRDTGGGWSNAPSGFSDSRLDGLAIGNSGSNGLTLADVIGDSGNGQTTLADVVGE</sequence>
<gene>
    <name evidence="1" type="ORF">UW63_C0069G0004</name>
</gene>
<dbReference type="Proteomes" id="UP000034154">
    <property type="component" value="Unassembled WGS sequence"/>
</dbReference>
<dbReference type="AlphaFoldDB" id="A0A0G1JBM3"/>
<evidence type="ECO:0000313" key="2">
    <source>
        <dbReference type="Proteomes" id="UP000034154"/>
    </source>
</evidence>
<organism evidence="1 2">
    <name type="scientific">Candidatus Uhrbacteria bacterium GW2011_GWF2_44_350</name>
    <dbReference type="NCBI Taxonomy" id="1619000"/>
    <lineage>
        <taxon>Bacteria</taxon>
        <taxon>Candidatus Uhriibacteriota</taxon>
    </lineage>
</organism>
<dbReference type="EMBL" id="LCJB01000069">
    <property type="protein sequence ID" value="KKT68753.1"/>
    <property type="molecule type" value="Genomic_DNA"/>
</dbReference>
<proteinExistence type="predicted"/>
<name>A0A0G1JBM3_9BACT</name>
<comment type="caution">
    <text evidence="1">The sequence shown here is derived from an EMBL/GenBank/DDBJ whole genome shotgun (WGS) entry which is preliminary data.</text>
</comment>
<evidence type="ECO:0000313" key="1">
    <source>
        <dbReference type="EMBL" id="KKT68753.1"/>
    </source>
</evidence>